<reference evidence="2" key="1">
    <citation type="submission" date="2020-10" db="EMBL/GenBank/DDBJ databases">
        <authorList>
            <person name="Gilroy R."/>
        </authorList>
    </citation>
    <scope>NUCLEOTIDE SEQUENCE</scope>
    <source>
        <strain evidence="2">ChiHcec3-6078</strain>
    </source>
</reference>
<gene>
    <name evidence="2" type="ORF">IAC50_04760</name>
</gene>
<sequence length="213" mass="23018">MDKSVKAANKIKIEKVIKGLEKRNMTGYYCDSRGEALELIMSMIPRGAAVGCGYSVTMDEIGVREALRKGDYDFTDPFVFSEREESLAARKKALRSDVFLSGLNAVTMDGEIVNIDGTGNRVAGIIFGPDKVILAAGANKIVPYEKDAVDRIRSDACPANCIRLGKKTPCAFSGKCADCLIKGNTVCGHIVTTRFSATDGRIHVVLINEALGY</sequence>
<dbReference type="PIRSF" id="PIRSF020269">
    <property type="entry name" value="DUF1121"/>
    <property type="match status" value="1"/>
</dbReference>
<feature type="domain" description="LUD" evidence="1">
    <location>
        <begin position="13"/>
        <end position="207"/>
    </location>
</feature>
<evidence type="ECO:0000313" key="2">
    <source>
        <dbReference type="EMBL" id="HIU25786.1"/>
    </source>
</evidence>
<dbReference type="AlphaFoldDB" id="A0A9D1HZV6"/>
<dbReference type="InterPro" id="IPR009501">
    <property type="entry name" value="UCP020269"/>
</dbReference>
<dbReference type="PANTHER" id="PTHR36179">
    <property type="entry name" value="LUD_DOM DOMAIN-CONTAINING PROTEIN"/>
    <property type="match status" value="1"/>
</dbReference>
<organism evidence="2 3">
    <name type="scientific">Candidatus Allocopromorpha excrementigallinarum</name>
    <dbReference type="NCBI Taxonomy" id="2840742"/>
    <lineage>
        <taxon>Bacteria</taxon>
        <taxon>Bacillati</taxon>
        <taxon>Bacillota</taxon>
        <taxon>Clostridia</taxon>
        <taxon>Eubacteriales</taxon>
        <taxon>Eubacteriaceae</taxon>
        <taxon>Eubacteriaceae incertae sedis</taxon>
        <taxon>Candidatus Allocopromorpha</taxon>
    </lineage>
</organism>
<evidence type="ECO:0000259" key="1">
    <source>
        <dbReference type="Pfam" id="PF02589"/>
    </source>
</evidence>
<reference evidence="2" key="2">
    <citation type="journal article" date="2021" name="PeerJ">
        <title>Extensive microbial diversity within the chicken gut microbiome revealed by metagenomics and culture.</title>
        <authorList>
            <person name="Gilroy R."/>
            <person name="Ravi A."/>
            <person name="Getino M."/>
            <person name="Pursley I."/>
            <person name="Horton D.L."/>
            <person name="Alikhan N.F."/>
            <person name="Baker D."/>
            <person name="Gharbi K."/>
            <person name="Hall N."/>
            <person name="Watson M."/>
            <person name="Adriaenssens E.M."/>
            <person name="Foster-Nyarko E."/>
            <person name="Jarju S."/>
            <person name="Secka A."/>
            <person name="Antonio M."/>
            <person name="Oren A."/>
            <person name="Chaudhuri R.R."/>
            <person name="La Ragione R."/>
            <person name="Hildebrand F."/>
            <person name="Pallen M.J."/>
        </authorList>
    </citation>
    <scope>NUCLEOTIDE SEQUENCE</scope>
    <source>
        <strain evidence="2">ChiHcec3-6078</strain>
    </source>
</reference>
<dbReference type="PANTHER" id="PTHR36179:SF2">
    <property type="entry name" value="LUD DOMAIN-CONTAINING PROTEIN"/>
    <property type="match status" value="1"/>
</dbReference>
<dbReference type="Pfam" id="PF02589">
    <property type="entry name" value="LUD_dom"/>
    <property type="match status" value="1"/>
</dbReference>
<name>A0A9D1HZV6_9FIRM</name>
<comment type="caution">
    <text evidence="2">The sequence shown here is derived from an EMBL/GenBank/DDBJ whole genome shotgun (WGS) entry which is preliminary data.</text>
</comment>
<evidence type="ECO:0000313" key="3">
    <source>
        <dbReference type="Proteomes" id="UP000824090"/>
    </source>
</evidence>
<accession>A0A9D1HZV6</accession>
<dbReference type="Proteomes" id="UP000824090">
    <property type="component" value="Unassembled WGS sequence"/>
</dbReference>
<dbReference type="InterPro" id="IPR003741">
    <property type="entry name" value="LUD_dom"/>
</dbReference>
<proteinExistence type="predicted"/>
<dbReference type="EMBL" id="DVMP01000087">
    <property type="protein sequence ID" value="HIU25786.1"/>
    <property type="molecule type" value="Genomic_DNA"/>
</dbReference>
<protein>
    <submittedName>
        <fullName evidence="2">Lactate utilization protein</fullName>
    </submittedName>
</protein>